<sequence length="135" mass="15034">MIRRIRNQSAATKPENSYFRFLKPGALAQLRDSKINARFHLRSPESQICLHRATPSSPTSASRSLNTSGIIQQQQQDVTGNLTTTDAELPFLSARFYAPRCLKRKKLMAVRSMCYLNHNSSSLTSDGPVPAIDAL</sequence>
<proteinExistence type="predicted"/>
<dbReference type="Proteomes" id="UP001056120">
    <property type="component" value="Linkage Group LG18"/>
</dbReference>
<protein>
    <submittedName>
        <fullName evidence="1">Uncharacterized protein</fullName>
    </submittedName>
</protein>
<organism evidence="1 2">
    <name type="scientific">Smallanthus sonchifolius</name>
    <dbReference type="NCBI Taxonomy" id="185202"/>
    <lineage>
        <taxon>Eukaryota</taxon>
        <taxon>Viridiplantae</taxon>
        <taxon>Streptophyta</taxon>
        <taxon>Embryophyta</taxon>
        <taxon>Tracheophyta</taxon>
        <taxon>Spermatophyta</taxon>
        <taxon>Magnoliopsida</taxon>
        <taxon>eudicotyledons</taxon>
        <taxon>Gunneridae</taxon>
        <taxon>Pentapetalae</taxon>
        <taxon>asterids</taxon>
        <taxon>campanulids</taxon>
        <taxon>Asterales</taxon>
        <taxon>Asteraceae</taxon>
        <taxon>Asteroideae</taxon>
        <taxon>Heliantheae alliance</taxon>
        <taxon>Millerieae</taxon>
        <taxon>Smallanthus</taxon>
    </lineage>
</organism>
<evidence type="ECO:0000313" key="2">
    <source>
        <dbReference type="Proteomes" id="UP001056120"/>
    </source>
</evidence>
<name>A0ACB9EAW0_9ASTR</name>
<reference evidence="1 2" key="2">
    <citation type="journal article" date="2022" name="Mol. Ecol. Resour.">
        <title>The genomes of chicory, endive, great burdock and yacon provide insights into Asteraceae paleo-polyploidization history and plant inulin production.</title>
        <authorList>
            <person name="Fan W."/>
            <person name="Wang S."/>
            <person name="Wang H."/>
            <person name="Wang A."/>
            <person name="Jiang F."/>
            <person name="Liu H."/>
            <person name="Zhao H."/>
            <person name="Xu D."/>
            <person name="Zhang Y."/>
        </authorList>
    </citation>
    <scope>NUCLEOTIDE SEQUENCE [LARGE SCALE GENOMIC DNA]</scope>
    <source>
        <strain evidence="2">cv. Yunnan</strain>
        <tissue evidence="1">Leaves</tissue>
    </source>
</reference>
<accession>A0ACB9EAW0</accession>
<keyword evidence="2" id="KW-1185">Reference proteome</keyword>
<evidence type="ECO:0000313" key="1">
    <source>
        <dbReference type="EMBL" id="KAI3755591.1"/>
    </source>
</evidence>
<reference evidence="2" key="1">
    <citation type="journal article" date="2022" name="Mol. Ecol. Resour.">
        <title>The genomes of chicory, endive, great burdock and yacon provide insights into Asteraceae palaeo-polyploidization history and plant inulin production.</title>
        <authorList>
            <person name="Fan W."/>
            <person name="Wang S."/>
            <person name="Wang H."/>
            <person name="Wang A."/>
            <person name="Jiang F."/>
            <person name="Liu H."/>
            <person name="Zhao H."/>
            <person name="Xu D."/>
            <person name="Zhang Y."/>
        </authorList>
    </citation>
    <scope>NUCLEOTIDE SEQUENCE [LARGE SCALE GENOMIC DNA]</scope>
    <source>
        <strain evidence="2">cv. Yunnan</strain>
    </source>
</reference>
<gene>
    <name evidence="1" type="ORF">L1987_55395</name>
</gene>
<comment type="caution">
    <text evidence="1">The sequence shown here is derived from an EMBL/GenBank/DDBJ whole genome shotgun (WGS) entry which is preliminary data.</text>
</comment>
<dbReference type="EMBL" id="CM042035">
    <property type="protein sequence ID" value="KAI3755591.1"/>
    <property type="molecule type" value="Genomic_DNA"/>
</dbReference>